<accession>A0ACA9P2D4</accession>
<name>A0ACA9P2D4_9GLOM</name>
<sequence length="300" mass="35071">MRHINQGKLIVLQDGVFEISENPDFLYIYMSNSQKNIFRSPYIADKVTFENNEAQGVSNMIRKLASKHKIPIKPNYYLINYITGECTCLDFIWHGSFHNFCKHDYAVRIYMSIKTQKISIDQIKKEFVQYFRNKERIVISNIKNQIIYSRTDEEAYIEILYQYKANGSEMFFLIKKQITENNLFRPNELPKQRHSTAGLSKINSTKPRELKDQIIVENEVQNNTINDNNPNFDNFEESSILQPIFEQSTGNNKSRSRSPLVSVKENVNMPYSVELCQTKRTRNNKRKAALGGYVSKFATT</sequence>
<reference evidence="1" key="1">
    <citation type="submission" date="2021-06" db="EMBL/GenBank/DDBJ databases">
        <authorList>
            <person name="Kallberg Y."/>
            <person name="Tangrot J."/>
            <person name="Rosling A."/>
        </authorList>
    </citation>
    <scope>NUCLEOTIDE SEQUENCE</scope>
    <source>
        <strain evidence="1">MA461A</strain>
    </source>
</reference>
<dbReference type="EMBL" id="CAJVQC010017270">
    <property type="protein sequence ID" value="CAG8683531.1"/>
    <property type="molecule type" value="Genomic_DNA"/>
</dbReference>
<dbReference type="Proteomes" id="UP000789920">
    <property type="component" value="Unassembled WGS sequence"/>
</dbReference>
<evidence type="ECO:0000313" key="1">
    <source>
        <dbReference type="EMBL" id="CAG8683531.1"/>
    </source>
</evidence>
<comment type="caution">
    <text evidence="1">The sequence shown here is derived from an EMBL/GenBank/DDBJ whole genome shotgun (WGS) entry which is preliminary data.</text>
</comment>
<feature type="non-terminal residue" evidence="1">
    <location>
        <position position="300"/>
    </location>
</feature>
<keyword evidence="2" id="KW-1185">Reference proteome</keyword>
<evidence type="ECO:0000313" key="2">
    <source>
        <dbReference type="Proteomes" id="UP000789920"/>
    </source>
</evidence>
<proteinExistence type="predicted"/>
<gene>
    <name evidence="1" type="ORF">RPERSI_LOCUS9229</name>
</gene>
<protein>
    <submittedName>
        <fullName evidence="1">22057_t:CDS:1</fullName>
    </submittedName>
</protein>
<organism evidence="1 2">
    <name type="scientific">Racocetra persica</name>
    <dbReference type="NCBI Taxonomy" id="160502"/>
    <lineage>
        <taxon>Eukaryota</taxon>
        <taxon>Fungi</taxon>
        <taxon>Fungi incertae sedis</taxon>
        <taxon>Mucoromycota</taxon>
        <taxon>Glomeromycotina</taxon>
        <taxon>Glomeromycetes</taxon>
        <taxon>Diversisporales</taxon>
        <taxon>Gigasporaceae</taxon>
        <taxon>Racocetra</taxon>
    </lineage>
</organism>